<evidence type="ECO:0000313" key="2">
    <source>
        <dbReference type="EMBL" id="CAJ1385062.1"/>
    </source>
</evidence>
<evidence type="ECO:0000256" key="1">
    <source>
        <dbReference type="SAM" id="MobiDB-lite"/>
    </source>
</evidence>
<gene>
    <name evidence="2" type="ORF">EVOR1521_LOCUS11750</name>
</gene>
<protein>
    <submittedName>
        <fullName evidence="2">Uncharacterized protein</fullName>
    </submittedName>
</protein>
<evidence type="ECO:0000313" key="3">
    <source>
        <dbReference type="Proteomes" id="UP001178507"/>
    </source>
</evidence>
<proteinExistence type="predicted"/>
<feature type="region of interest" description="Disordered" evidence="1">
    <location>
        <begin position="683"/>
        <end position="703"/>
    </location>
</feature>
<dbReference type="EMBL" id="CAUJNA010001190">
    <property type="protein sequence ID" value="CAJ1385062.1"/>
    <property type="molecule type" value="Genomic_DNA"/>
</dbReference>
<sequence>MSLAPEVCEAIEALVGKAEKGSLVTSAARLVALLEEHKLAYQQRIQSRHVVCHPRNRDGYGCSGNDVHSLLHGILAVGWNDACVKPLCVESSGDAEVERYNLKMVEDAGGLLAPVEVGGCRYATLSASHTNQVLRLISYGWHHEHIEDGECPDVTVGGRISGEQLGKVDPLFYKAAQEGIVWTVISSLVLTQYPILANILQEAGNTSGQLQRKEHELQLARRLHHECLNLKATMPPGSGVSYSDGREGSGDAQQAAALLETERCVKLCGGSSQRDLGASFWDSLGRDLKGGAPVLRLRHAMLRLALVGPDQVINTGDVKKMSSVAFKETALRCDDLMIDMRAYYEARLADEEQSKLQKLLFEFEMELVAIAFDKRHCSCWKNAASFEQAAQAFVDSVFQHVNVRITDKWERHRPKTEEPAASSGSRDGVANLCLMRSYDLAGRLQSPADLVKEAGFAEGQHIVRKADKTYAQVVGFEKGHVILGVDGVLCKVEAGSFINGEWSKYTPKADPVEIDHCEHNAASHNEFKVQLVKSSIFCAMDGVHKEHEAVLKGVKVMVKPCKSVVAVAHFKKKQLVLVPVTCKIDAKALGASQGVSLGELLPGQEFSLLPWVALPRDDARGAVCPFFMVQLTLQQDDANMEMATQVNNGVAVPVMRNSIAICAGDELRLYRAKTEPVRELAPIHKIDEPAPKPSKRARTKRSA</sequence>
<feature type="compositionally biased region" description="Basic residues" evidence="1">
    <location>
        <begin position="693"/>
        <end position="703"/>
    </location>
</feature>
<keyword evidence="3" id="KW-1185">Reference proteome</keyword>
<organism evidence="2 3">
    <name type="scientific">Effrenium voratum</name>
    <dbReference type="NCBI Taxonomy" id="2562239"/>
    <lineage>
        <taxon>Eukaryota</taxon>
        <taxon>Sar</taxon>
        <taxon>Alveolata</taxon>
        <taxon>Dinophyceae</taxon>
        <taxon>Suessiales</taxon>
        <taxon>Symbiodiniaceae</taxon>
        <taxon>Effrenium</taxon>
    </lineage>
</organism>
<dbReference type="Proteomes" id="UP001178507">
    <property type="component" value="Unassembled WGS sequence"/>
</dbReference>
<accession>A0AA36IC92</accession>
<name>A0AA36IC92_9DINO</name>
<reference evidence="2" key="1">
    <citation type="submission" date="2023-08" db="EMBL/GenBank/DDBJ databases">
        <authorList>
            <person name="Chen Y."/>
            <person name="Shah S."/>
            <person name="Dougan E. K."/>
            <person name="Thang M."/>
            <person name="Chan C."/>
        </authorList>
    </citation>
    <scope>NUCLEOTIDE SEQUENCE</scope>
</reference>
<dbReference type="AlphaFoldDB" id="A0AA36IC92"/>
<comment type="caution">
    <text evidence="2">The sequence shown here is derived from an EMBL/GenBank/DDBJ whole genome shotgun (WGS) entry which is preliminary data.</text>
</comment>